<dbReference type="AlphaFoldDB" id="X5MG32"/>
<dbReference type="Proteomes" id="UP000019801">
    <property type="component" value="Chromosome I"/>
</dbReference>
<dbReference type="STRING" id="38323.BM1374165_00107"/>
<proteinExistence type="predicted"/>
<dbReference type="RefSeq" id="WP_038486738.1">
    <property type="nucleotide sequence ID" value="NZ_CACVBK010000001.1"/>
</dbReference>
<accession>X5MG32</accession>
<dbReference type="InterPro" id="IPR002625">
    <property type="entry name" value="Smr_dom"/>
</dbReference>
<dbReference type="SUPFAM" id="SSF160443">
    <property type="entry name" value="SMR domain-like"/>
    <property type="match status" value="1"/>
</dbReference>
<feature type="domain" description="Smr" evidence="1">
    <location>
        <begin position="112"/>
        <end position="195"/>
    </location>
</feature>
<dbReference type="KEGG" id="bhs:BM1374165_00107"/>
<dbReference type="PANTHER" id="PTHR35562:SF2">
    <property type="entry name" value="DNA ENDONUCLEASE SMRA-RELATED"/>
    <property type="match status" value="1"/>
</dbReference>
<evidence type="ECO:0000259" key="1">
    <source>
        <dbReference type="PROSITE" id="PS50828"/>
    </source>
</evidence>
<dbReference type="PATRIC" id="fig|38323.4.peg.120"/>
<dbReference type="EMBL" id="HG969191">
    <property type="protein sequence ID" value="CDO46135.1"/>
    <property type="molecule type" value="Genomic_DNA"/>
</dbReference>
<dbReference type="PANTHER" id="PTHR35562">
    <property type="entry name" value="DNA ENDONUCLEASE SMRA-RELATED"/>
    <property type="match status" value="1"/>
</dbReference>
<dbReference type="Gene3D" id="3.30.1370.110">
    <property type="match status" value="1"/>
</dbReference>
<dbReference type="InterPro" id="IPR036063">
    <property type="entry name" value="Smr_dom_sf"/>
</dbReference>
<evidence type="ECO:0000313" key="2">
    <source>
        <dbReference type="EMBL" id="CDO46135.1"/>
    </source>
</evidence>
<name>X5MG32_BARHN</name>
<dbReference type="PROSITE" id="PS50828">
    <property type="entry name" value="SMR"/>
    <property type="match status" value="1"/>
</dbReference>
<dbReference type="Pfam" id="PF01713">
    <property type="entry name" value="Smr"/>
    <property type="match status" value="1"/>
</dbReference>
<organism evidence="2 3">
    <name type="scientific">Bartonella henselae</name>
    <name type="common">Rochalimaea henselae</name>
    <dbReference type="NCBI Taxonomy" id="38323"/>
    <lineage>
        <taxon>Bacteria</taxon>
        <taxon>Pseudomonadati</taxon>
        <taxon>Pseudomonadota</taxon>
        <taxon>Alphaproteobacteria</taxon>
        <taxon>Hyphomicrobiales</taxon>
        <taxon>Bartonellaceae</taxon>
        <taxon>Bartonella</taxon>
    </lineage>
</organism>
<evidence type="ECO:0000313" key="3">
    <source>
        <dbReference type="Proteomes" id="UP000019801"/>
    </source>
</evidence>
<protein>
    <submittedName>
        <fullName evidence="2">Smr family protein</fullName>
    </submittedName>
</protein>
<dbReference type="SMART" id="SM00463">
    <property type="entry name" value="SMR"/>
    <property type="match status" value="1"/>
</dbReference>
<sequence length="206" mass="23898">MSTDEWRTERDPLVSQDRFLWEKVCCTIIPLHKKRYSSFAKEVVNVSKDAVKINNKKQYITQILPLSQANQQKLTEVKREKKAIAQTHKSHFFDRVVHRKIAKGHYSIEARLDLHGCMQEEAYFFLKKFLQSSQQNGLRYVLVITGKGRSPGSNGVLYQSVPHWLSTPAFRYYVHAFEQAARQHGGDGALYVRLRRFLPGKGYDVV</sequence>
<reference evidence="3" key="1">
    <citation type="submission" date="2013-11" db="EMBL/GenBank/DDBJ databases">
        <title>Genome sequencing of Bartonella spp. isolated from human blood.</title>
        <authorList>
            <person name="Raoult D."/>
        </authorList>
    </citation>
    <scope>NUCLEOTIDE SEQUENCE</scope>
    <source>
        <strain evidence="3">BM1374165</strain>
    </source>
</reference>
<gene>
    <name evidence="2" type="ORF">BM1374165_00107</name>
</gene>